<comment type="similarity">
    <text evidence="2 13">Belongs to the SUA5 family.</text>
</comment>
<dbReference type="PANTHER" id="PTHR17490:SF16">
    <property type="entry name" value="THREONYLCARBAMOYL-AMP SYNTHASE"/>
    <property type="match status" value="1"/>
</dbReference>
<keyword evidence="10 13" id="KW-0067">ATP-binding</keyword>
<dbReference type="InterPro" id="IPR006070">
    <property type="entry name" value="Sua5-like_dom"/>
</dbReference>
<feature type="binding site" evidence="14">
    <location>
        <position position="128"/>
    </location>
    <ligand>
        <name>L-threonine</name>
        <dbReference type="ChEBI" id="CHEBI:57926"/>
    </ligand>
</feature>
<evidence type="ECO:0000313" key="16">
    <source>
        <dbReference type="EMBL" id="GEO99415.1"/>
    </source>
</evidence>
<dbReference type="Gene3D" id="3.40.50.11030">
    <property type="entry name" value="Threonylcarbamoyl-AMP synthase, C-terminal domain"/>
    <property type="match status" value="1"/>
</dbReference>
<dbReference type="SUPFAM" id="SSF55821">
    <property type="entry name" value="YrdC/RibB"/>
    <property type="match status" value="1"/>
</dbReference>
<keyword evidence="5 13" id="KW-0963">Cytoplasm</keyword>
<feature type="binding site" evidence="14">
    <location>
        <position position="68"/>
    </location>
    <ligand>
        <name>L-threonine</name>
        <dbReference type="ChEBI" id="CHEBI:57926"/>
    </ligand>
</feature>
<keyword evidence="9 13" id="KW-0547">Nucleotide-binding</keyword>
<evidence type="ECO:0000256" key="12">
    <source>
        <dbReference type="ARBA" id="ARBA00048366"/>
    </source>
</evidence>
<feature type="binding site" evidence="14">
    <location>
        <position position="73"/>
    </location>
    <ligand>
        <name>L-threonine</name>
        <dbReference type="ChEBI" id="CHEBI:57926"/>
    </ligand>
</feature>
<sequence length="331" mass="33513">MNDPGSIADRATLRLAADADGIGEAARLLGAGRLVAIPTETVYGLAADASEPTAVAAIYAAKERPRFNPLIAHLPDETSARREGIFDEAAAALAKAFWPGPLTLVVPAAPGGSVCELARAGLPSVALRVPGHALAREVLARLGRPLAAPSANRSGRISPTSVAHVLADLDGRIAAILDGGTCEVGIESTVVACLGGPPRLLRPGGITRAALRAVLGTDPAMGAHDASRPIGPGLLASHYAPSAAVRLDADRIEAGEAVLLFGSFRPAGLDEAGAVETLSESGDPAEAASRLFEVLRRLDASGAGTIAVVPIPADGLGEAINDRLNRAAAPR</sequence>
<dbReference type="OrthoDB" id="9814580at2"/>
<dbReference type="Pfam" id="PF03481">
    <property type="entry name" value="Sua5_C"/>
    <property type="match status" value="1"/>
</dbReference>
<feature type="binding site" evidence="14">
    <location>
        <position position="239"/>
    </location>
    <ligand>
        <name>ATP</name>
        <dbReference type="ChEBI" id="CHEBI:30616"/>
    </ligand>
</feature>
<dbReference type="GO" id="GO:0008033">
    <property type="term" value="P:tRNA processing"/>
    <property type="evidence" value="ECO:0007669"/>
    <property type="project" value="UniProtKB-KW"/>
</dbReference>
<evidence type="ECO:0000256" key="10">
    <source>
        <dbReference type="ARBA" id="ARBA00022840"/>
    </source>
</evidence>
<dbReference type="GO" id="GO:0006450">
    <property type="term" value="P:regulation of translational fidelity"/>
    <property type="evidence" value="ECO:0007669"/>
    <property type="project" value="TreeGrafter"/>
</dbReference>
<dbReference type="GO" id="GO:0005524">
    <property type="term" value="F:ATP binding"/>
    <property type="evidence" value="ECO:0007669"/>
    <property type="project" value="UniProtKB-UniRule"/>
</dbReference>
<dbReference type="InterPro" id="IPR050156">
    <property type="entry name" value="TC-AMP_synthase_SUA5"/>
</dbReference>
<evidence type="ECO:0000259" key="15">
    <source>
        <dbReference type="PROSITE" id="PS51163"/>
    </source>
</evidence>
<evidence type="ECO:0000256" key="9">
    <source>
        <dbReference type="ARBA" id="ARBA00022741"/>
    </source>
</evidence>
<dbReference type="InterPro" id="IPR005145">
    <property type="entry name" value="Sua5_C"/>
</dbReference>
<keyword evidence="7 13" id="KW-0819">tRNA processing</keyword>
<dbReference type="GO" id="GO:0000049">
    <property type="term" value="F:tRNA binding"/>
    <property type="evidence" value="ECO:0007669"/>
    <property type="project" value="TreeGrafter"/>
</dbReference>
<evidence type="ECO:0000256" key="3">
    <source>
        <dbReference type="ARBA" id="ARBA00012584"/>
    </source>
</evidence>
<evidence type="ECO:0000313" key="17">
    <source>
        <dbReference type="Proteomes" id="UP000321258"/>
    </source>
</evidence>
<keyword evidence="6 13" id="KW-0808">Transferase</keyword>
<feature type="binding site" evidence="14">
    <location>
        <position position="158"/>
    </location>
    <ligand>
        <name>ATP</name>
        <dbReference type="ChEBI" id="CHEBI:30616"/>
    </ligand>
</feature>
<evidence type="ECO:0000256" key="6">
    <source>
        <dbReference type="ARBA" id="ARBA00022679"/>
    </source>
</evidence>
<evidence type="ECO:0000256" key="4">
    <source>
        <dbReference type="ARBA" id="ARBA00015492"/>
    </source>
</evidence>
<dbReference type="GO" id="GO:0061710">
    <property type="term" value="F:L-threonylcarbamoyladenylate synthase"/>
    <property type="evidence" value="ECO:0007669"/>
    <property type="project" value="UniProtKB-EC"/>
</dbReference>
<feature type="binding site" evidence="14">
    <location>
        <position position="41"/>
    </location>
    <ligand>
        <name>L-threonine</name>
        <dbReference type="ChEBI" id="CHEBI:57926"/>
    </ligand>
</feature>
<dbReference type="GO" id="GO:0003725">
    <property type="term" value="F:double-stranded RNA binding"/>
    <property type="evidence" value="ECO:0007669"/>
    <property type="project" value="UniProtKB-UniRule"/>
</dbReference>
<feature type="binding site" evidence="14">
    <location>
        <position position="202"/>
    </location>
    <ligand>
        <name>ATP</name>
        <dbReference type="ChEBI" id="CHEBI:30616"/>
    </ligand>
</feature>
<dbReference type="EC" id="2.7.7.87" evidence="3 13"/>
<evidence type="ECO:0000256" key="14">
    <source>
        <dbReference type="PIRSR" id="PIRSR004930-1"/>
    </source>
</evidence>
<evidence type="ECO:0000256" key="1">
    <source>
        <dbReference type="ARBA" id="ARBA00004496"/>
    </source>
</evidence>
<keyword evidence="17" id="KW-1185">Reference proteome</keyword>
<evidence type="ECO:0000256" key="11">
    <source>
        <dbReference type="ARBA" id="ARBA00029774"/>
    </source>
</evidence>
<dbReference type="AlphaFoldDB" id="A0A512INZ3"/>
<feature type="binding site" evidence="14">
    <location>
        <position position="188"/>
    </location>
    <ligand>
        <name>L-threonine</name>
        <dbReference type="ChEBI" id="CHEBI:57926"/>
    </ligand>
</feature>
<dbReference type="PANTHER" id="PTHR17490">
    <property type="entry name" value="SUA5"/>
    <property type="match status" value="1"/>
</dbReference>
<feature type="domain" description="YrdC-like" evidence="15">
    <location>
        <begin position="19"/>
        <end position="206"/>
    </location>
</feature>
<dbReference type="Proteomes" id="UP000321258">
    <property type="component" value="Unassembled WGS sequence"/>
</dbReference>
<dbReference type="NCBIfam" id="TIGR00057">
    <property type="entry name" value="L-threonylcarbamoyladenylate synthase"/>
    <property type="match status" value="1"/>
</dbReference>
<dbReference type="InterPro" id="IPR038385">
    <property type="entry name" value="Sua5/YwlC_C"/>
</dbReference>
<dbReference type="Pfam" id="PF01300">
    <property type="entry name" value="Sua5_yciO_yrdC"/>
    <property type="match status" value="1"/>
</dbReference>
<comment type="function">
    <text evidence="13">Required for the formation of a threonylcarbamoyl group on adenosine at position 37 (t(6)A37) in tRNAs that read codons beginning with adenine.</text>
</comment>
<dbReference type="RefSeq" id="WP_147078314.1">
    <property type="nucleotide sequence ID" value="NZ_BJZT01000017.1"/>
</dbReference>
<comment type="catalytic activity">
    <reaction evidence="12 13">
        <text>L-threonine + hydrogencarbonate + ATP = L-threonylcarbamoyladenylate + diphosphate + H2O</text>
        <dbReference type="Rhea" id="RHEA:36407"/>
        <dbReference type="ChEBI" id="CHEBI:15377"/>
        <dbReference type="ChEBI" id="CHEBI:17544"/>
        <dbReference type="ChEBI" id="CHEBI:30616"/>
        <dbReference type="ChEBI" id="CHEBI:33019"/>
        <dbReference type="ChEBI" id="CHEBI:57926"/>
        <dbReference type="ChEBI" id="CHEBI:73682"/>
        <dbReference type="EC" id="2.7.7.87"/>
    </reaction>
</comment>
<protein>
    <recommendedName>
        <fullName evidence="4 13">Threonylcarbamoyl-AMP synthase</fullName>
        <shortName evidence="13">TC-AMP synthase</shortName>
        <ecNumber evidence="3 13">2.7.7.87</ecNumber>
    </recommendedName>
    <alternativeName>
        <fullName evidence="11 13">L-threonylcarbamoyladenylate synthase</fullName>
    </alternativeName>
</protein>
<accession>A0A512INZ3</accession>
<dbReference type="InterPro" id="IPR010923">
    <property type="entry name" value="T(6)A37_SUA5"/>
</dbReference>
<evidence type="ECO:0000256" key="13">
    <source>
        <dbReference type="PIRNR" id="PIRNR004930"/>
    </source>
</evidence>
<evidence type="ECO:0000256" key="7">
    <source>
        <dbReference type="ARBA" id="ARBA00022694"/>
    </source>
</evidence>
<dbReference type="PROSITE" id="PS51163">
    <property type="entry name" value="YRDC"/>
    <property type="match status" value="1"/>
</dbReference>
<gene>
    <name evidence="16" type="ORF">MHA02_18030</name>
</gene>
<keyword evidence="8 13" id="KW-0548">Nucleotidyltransferase</keyword>
<evidence type="ECO:0000256" key="5">
    <source>
        <dbReference type="ARBA" id="ARBA00022490"/>
    </source>
</evidence>
<name>A0A512INZ3_9HYPH</name>
<feature type="binding site" evidence="14">
    <location>
        <position position="64"/>
    </location>
    <ligand>
        <name>ATP</name>
        <dbReference type="ChEBI" id="CHEBI:30616"/>
    </ligand>
</feature>
<comment type="subcellular location">
    <subcellularLocation>
        <location evidence="1 13">Cytoplasm</location>
    </subcellularLocation>
</comment>
<dbReference type="PIRSF" id="PIRSF004930">
    <property type="entry name" value="Tln_factor_SUA5"/>
    <property type="match status" value="1"/>
</dbReference>
<feature type="binding site" evidence="14">
    <location>
        <position position="148"/>
    </location>
    <ligand>
        <name>L-threonine</name>
        <dbReference type="ChEBI" id="CHEBI:57926"/>
    </ligand>
</feature>
<organism evidence="16 17">
    <name type="scientific">Methylobacterium haplocladii</name>
    <dbReference type="NCBI Taxonomy" id="1176176"/>
    <lineage>
        <taxon>Bacteria</taxon>
        <taxon>Pseudomonadati</taxon>
        <taxon>Pseudomonadota</taxon>
        <taxon>Alphaproteobacteria</taxon>
        <taxon>Hyphomicrobiales</taxon>
        <taxon>Methylobacteriaceae</taxon>
        <taxon>Methylobacterium</taxon>
    </lineage>
</organism>
<dbReference type="GO" id="GO:0005737">
    <property type="term" value="C:cytoplasm"/>
    <property type="evidence" value="ECO:0007669"/>
    <property type="project" value="UniProtKB-SubCell"/>
</dbReference>
<comment type="caution">
    <text evidence="16">The sequence shown here is derived from an EMBL/GenBank/DDBJ whole genome shotgun (WGS) entry which is preliminary data.</text>
</comment>
<dbReference type="Gene3D" id="3.90.870.10">
    <property type="entry name" value="DHBP synthase"/>
    <property type="match status" value="1"/>
</dbReference>
<dbReference type="EMBL" id="BJZT01000017">
    <property type="protein sequence ID" value="GEO99415.1"/>
    <property type="molecule type" value="Genomic_DNA"/>
</dbReference>
<proteinExistence type="inferred from homology"/>
<evidence type="ECO:0000256" key="8">
    <source>
        <dbReference type="ARBA" id="ARBA00022695"/>
    </source>
</evidence>
<feature type="binding site" evidence="14">
    <location>
        <position position="150"/>
    </location>
    <ligand>
        <name>ATP</name>
        <dbReference type="ChEBI" id="CHEBI:30616"/>
    </ligand>
</feature>
<dbReference type="InterPro" id="IPR017945">
    <property type="entry name" value="DHBP_synth_RibB-like_a/b_dom"/>
</dbReference>
<evidence type="ECO:0000256" key="2">
    <source>
        <dbReference type="ARBA" id="ARBA00007663"/>
    </source>
</evidence>
<reference evidence="16 17" key="1">
    <citation type="submission" date="2019-07" db="EMBL/GenBank/DDBJ databases">
        <title>Whole genome shotgun sequence of Methylobacterium haplocladii NBRC 107714.</title>
        <authorList>
            <person name="Hosoyama A."/>
            <person name="Uohara A."/>
            <person name="Ohji S."/>
            <person name="Ichikawa N."/>
        </authorList>
    </citation>
    <scope>NUCLEOTIDE SEQUENCE [LARGE SCALE GENOMIC DNA]</scope>
    <source>
        <strain evidence="16 17">NBRC 107714</strain>
    </source>
</reference>